<feature type="non-terminal residue" evidence="1">
    <location>
        <position position="167"/>
    </location>
</feature>
<protein>
    <submittedName>
        <fullName evidence="1">Uncharacterized protein</fullName>
    </submittedName>
</protein>
<keyword evidence="2" id="KW-1185">Reference proteome</keyword>
<comment type="caution">
    <text evidence="1">The sequence shown here is derived from an EMBL/GenBank/DDBJ whole genome shotgun (WGS) entry which is preliminary data.</text>
</comment>
<sequence length="167" mass="19458">MDKIKQEVINWKVNELEPLVSAIVKREMQNTTKWNADKKATGRSYSESVGRKEKGEAVLIIKPINEEEKSSELTKNDIKNKIEISKLGVGITKMKRVTKGAVVVGCENKVQADKLKEKVEQDLGNKYIIQEPRKKKQRIKIFDVDQEDILEEKDFWRKVEEQNEFKR</sequence>
<dbReference type="PaxDb" id="67767-A0A0J7JYH9"/>
<gene>
    <name evidence="1" type="ORF">RF55_20518</name>
</gene>
<dbReference type="EMBL" id="LBMM01020584">
    <property type="protein sequence ID" value="KMQ83253.1"/>
    <property type="molecule type" value="Genomic_DNA"/>
</dbReference>
<dbReference type="OrthoDB" id="7554073at2759"/>
<proteinExistence type="predicted"/>
<dbReference type="Proteomes" id="UP000036403">
    <property type="component" value="Unassembled WGS sequence"/>
</dbReference>
<name>A0A0J7JYH9_LASNI</name>
<dbReference type="InterPro" id="IPR018247">
    <property type="entry name" value="EF_Hand_1_Ca_BS"/>
</dbReference>
<evidence type="ECO:0000313" key="2">
    <source>
        <dbReference type="Proteomes" id="UP000036403"/>
    </source>
</evidence>
<evidence type="ECO:0000313" key="1">
    <source>
        <dbReference type="EMBL" id="KMQ83253.1"/>
    </source>
</evidence>
<dbReference type="AlphaFoldDB" id="A0A0J7JYH9"/>
<organism evidence="1 2">
    <name type="scientific">Lasius niger</name>
    <name type="common">Black garden ant</name>
    <dbReference type="NCBI Taxonomy" id="67767"/>
    <lineage>
        <taxon>Eukaryota</taxon>
        <taxon>Metazoa</taxon>
        <taxon>Ecdysozoa</taxon>
        <taxon>Arthropoda</taxon>
        <taxon>Hexapoda</taxon>
        <taxon>Insecta</taxon>
        <taxon>Pterygota</taxon>
        <taxon>Neoptera</taxon>
        <taxon>Endopterygota</taxon>
        <taxon>Hymenoptera</taxon>
        <taxon>Apocrita</taxon>
        <taxon>Aculeata</taxon>
        <taxon>Formicoidea</taxon>
        <taxon>Formicidae</taxon>
        <taxon>Formicinae</taxon>
        <taxon>Lasius</taxon>
        <taxon>Lasius</taxon>
    </lineage>
</organism>
<accession>A0A0J7JYH9</accession>
<dbReference type="PROSITE" id="PS00018">
    <property type="entry name" value="EF_HAND_1"/>
    <property type="match status" value="1"/>
</dbReference>
<reference evidence="1 2" key="1">
    <citation type="submission" date="2015-04" db="EMBL/GenBank/DDBJ databases">
        <title>Lasius niger genome sequencing.</title>
        <authorList>
            <person name="Konorov E.A."/>
            <person name="Nikitin M.A."/>
            <person name="Kirill M.V."/>
            <person name="Chang P."/>
        </authorList>
    </citation>
    <scope>NUCLEOTIDE SEQUENCE [LARGE SCALE GENOMIC DNA]</scope>
    <source>
        <tissue evidence="1">Whole</tissue>
    </source>
</reference>